<keyword evidence="2" id="KW-0677">Repeat</keyword>
<dbReference type="PANTHER" id="PTHR24409:SF295">
    <property type="entry name" value="AZ2-RELATED"/>
    <property type="match status" value="1"/>
</dbReference>
<dbReference type="EMBL" id="GECZ01004891">
    <property type="protein sequence ID" value="JAS64878.1"/>
    <property type="molecule type" value="Transcribed_RNA"/>
</dbReference>
<dbReference type="AlphaFoldDB" id="A0A1B6GR27"/>
<gene>
    <name evidence="5" type="ORF">g.28140</name>
    <name evidence="6" type="ORF">g.28142</name>
</gene>
<evidence type="ECO:0000256" key="4">
    <source>
        <dbReference type="ARBA" id="ARBA00022833"/>
    </source>
</evidence>
<evidence type="ECO:0000313" key="5">
    <source>
        <dbReference type="EMBL" id="JAS64878.1"/>
    </source>
</evidence>
<proteinExistence type="predicted"/>
<reference evidence="5" key="1">
    <citation type="submission" date="2015-11" db="EMBL/GenBank/DDBJ databases">
        <title>De novo transcriptome assembly of four potential Pierce s Disease insect vectors from Arizona vineyards.</title>
        <authorList>
            <person name="Tassone E.E."/>
        </authorList>
    </citation>
    <scope>NUCLEOTIDE SEQUENCE</scope>
</reference>
<evidence type="ECO:0000313" key="6">
    <source>
        <dbReference type="EMBL" id="JAS67175.1"/>
    </source>
</evidence>
<dbReference type="GO" id="GO:0000977">
    <property type="term" value="F:RNA polymerase II transcription regulatory region sequence-specific DNA binding"/>
    <property type="evidence" value="ECO:0007669"/>
    <property type="project" value="TreeGrafter"/>
</dbReference>
<dbReference type="GO" id="GO:0005634">
    <property type="term" value="C:nucleus"/>
    <property type="evidence" value="ECO:0007669"/>
    <property type="project" value="TreeGrafter"/>
</dbReference>
<dbReference type="PANTHER" id="PTHR24409">
    <property type="entry name" value="ZINC FINGER PROTEIN 142"/>
    <property type="match status" value="1"/>
</dbReference>
<protein>
    <submittedName>
        <fullName evidence="5">Uncharacterized protein</fullName>
    </submittedName>
</protein>
<dbReference type="GO" id="GO:0008270">
    <property type="term" value="F:zinc ion binding"/>
    <property type="evidence" value="ECO:0007669"/>
    <property type="project" value="UniProtKB-KW"/>
</dbReference>
<dbReference type="EMBL" id="GECZ01002594">
    <property type="protein sequence ID" value="JAS67175.1"/>
    <property type="molecule type" value="Transcribed_RNA"/>
</dbReference>
<name>A0A1B6GR27_9HEMI</name>
<evidence type="ECO:0000256" key="2">
    <source>
        <dbReference type="ARBA" id="ARBA00022737"/>
    </source>
</evidence>
<keyword evidence="1" id="KW-0479">Metal-binding</keyword>
<organism evidence="5">
    <name type="scientific">Cuerna arida</name>
    <dbReference type="NCBI Taxonomy" id="1464854"/>
    <lineage>
        <taxon>Eukaryota</taxon>
        <taxon>Metazoa</taxon>
        <taxon>Ecdysozoa</taxon>
        <taxon>Arthropoda</taxon>
        <taxon>Hexapoda</taxon>
        <taxon>Insecta</taxon>
        <taxon>Pterygota</taxon>
        <taxon>Neoptera</taxon>
        <taxon>Paraneoptera</taxon>
        <taxon>Hemiptera</taxon>
        <taxon>Auchenorrhyncha</taxon>
        <taxon>Membracoidea</taxon>
        <taxon>Cicadellidae</taxon>
        <taxon>Cicadellinae</taxon>
        <taxon>Proconiini</taxon>
        <taxon>Cuerna</taxon>
    </lineage>
</organism>
<sequence>MASQGILYCLSQTFGQIPQDIYENAKFLSYNSENDDFTCILCNKIIQTVEYDEMYDEESTTRNFEKHLLSHNHQKNCVSFSELLVNLKSLFQGNIPLIVQNNLNVLNKIGRKYECAICNKNLNVSQNSQSTEANFSSHLLSNGHYESLQEFREVIGNLQDIYGGIPEFIKSHSQFLSKNGTHYFCNICCKHIQVHPSDIEITEYHFKKHLRSLDHVRNAKVENAFFLRPELEQVFNHRLPDYMLRNIEYISVNGPNFFCCLCFDNIKFNPHNHYETEQNFKQHLSSSYHEENLSNRMNADNKVFSILYKLYDEFSNVVLENLKYLSVDGDNFYCTVCEQTIEKSEDNEETIDDLIIHFEESDHQSVVNDELQRQSDLIVRLEDVFGSIPELIKDNIKYMEFMGGKNFRCILCDKTMQSKNYGDDYEHTTSITEENFVRHLDSNRHREEVEKQEDDDDLLNDLEELFSIVPQYIMNNLEHLGYENNSDDFCCLLCDKTIAIVSGNKKEECTEQNFRSHLLSVGHMAKLKYKANKEMEVIENLELIFNEVPNFILSNIEHITDEDDHFFCTLCDAQIMVGKNSISSEQTFRTHIFGNRHRSNVGKNEEEHCIAMEWFDSSFRRIPEFVLRNIDFIFPYGSDDLFCGFCQIGLNIDEDDLEGSEWNLRCHIESVKHQQNLKSM</sequence>
<keyword evidence="3" id="KW-0863">Zinc-finger</keyword>
<accession>A0A1B6GR27</accession>
<evidence type="ECO:0000256" key="3">
    <source>
        <dbReference type="ARBA" id="ARBA00022771"/>
    </source>
</evidence>
<evidence type="ECO:0000256" key="1">
    <source>
        <dbReference type="ARBA" id="ARBA00022723"/>
    </source>
</evidence>
<keyword evidence="4" id="KW-0862">Zinc</keyword>
<dbReference type="GO" id="GO:0000981">
    <property type="term" value="F:DNA-binding transcription factor activity, RNA polymerase II-specific"/>
    <property type="evidence" value="ECO:0007669"/>
    <property type="project" value="TreeGrafter"/>
</dbReference>